<dbReference type="EMBL" id="JBDLNV010000001">
    <property type="protein sequence ID" value="MFM1722384.1"/>
    <property type="molecule type" value="Genomic_DNA"/>
</dbReference>
<evidence type="ECO:0000313" key="2">
    <source>
        <dbReference type="Proteomes" id="UP001629745"/>
    </source>
</evidence>
<dbReference type="SUPFAM" id="SSF56634">
    <property type="entry name" value="Heme-dependent catalase-like"/>
    <property type="match status" value="1"/>
</dbReference>
<evidence type="ECO:0000313" key="1">
    <source>
        <dbReference type="EMBL" id="MFM1722384.1"/>
    </source>
</evidence>
<accession>A0ABW9FAN1</accession>
<reference evidence="1 2" key="1">
    <citation type="submission" date="2023-11" db="EMBL/GenBank/DDBJ databases">
        <authorList>
            <person name="Val-Calvo J."/>
            <person name="Scortti M."/>
            <person name="Vazquez-Boland J."/>
        </authorList>
    </citation>
    <scope>NUCLEOTIDE SEQUENCE [LARGE SCALE GENOMIC DNA]</scope>
    <source>
        <strain evidence="1 2">PAM 2766</strain>
    </source>
</reference>
<proteinExistence type="predicted"/>
<organism evidence="1 2">
    <name type="scientific">Rhodococcus parequi</name>
    <dbReference type="NCBI Taxonomy" id="3137122"/>
    <lineage>
        <taxon>Bacteria</taxon>
        <taxon>Bacillati</taxon>
        <taxon>Actinomycetota</taxon>
        <taxon>Actinomycetes</taxon>
        <taxon>Mycobacteriales</taxon>
        <taxon>Nocardiaceae</taxon>
        <taxon>Rhodococcus</taxon>
    </lineage>
</organism>
<dbReference type="Proteomes" id="UP001629745">
    <property type="component" value="Unassembled WGS sequence"/>
</dbReference>
<keyword evidence="2" id="KW-1185">Reference proteome</keyword>
<name>A0ABW9FAN1_9NOCA</name>
<dbReference type="RefSeq" id="WP_420162941.1">
    <property type="nucleotide sequence ID" value="NZ_JBDLNV010000001.1"/>
</dbReference>
<gene>
    <name evidence="1" type="ORF">ABEU20_000938</name>
</gene>
<protein>
    <submittedName>
        <fullName evidence="1">Phosphodiesterase</fullName>
    </submittedName>
</protein>
<dbReference type="InterPro" id="IPR020835">
    <property type="entry name" value="Catalase_sf"/>
</dbReference>
<sequence length="234" mass="25005">MDLLSKAVSAPFEMGSAVRGARIFHPRGALFDGTADFDTPRAGPAWWPLPSGDTVPIRARMSRGIGTPGPLPDILGLAVRLRLPEGPWDLLLATAYVPARIALAPARSWSSANYSTLAAYRGLGHASPRWIVATPEGGQPNGPPSIDDLSAPLSFAVHLASARGDPLRVGTFRLTQRVPRKDSAQPSFDPVLNCPAGIEMWPSWLAGIRRLAYAGSRRGRETVDARNAGEDLIT</sequence>
<comment type="caution">
    <text evidence="1">The sequence shown here is derived from an EMBL/GenBank/DDBJ whole genome shotgun (WGS) entry which is preliminary data.</text>
</comment>